<evidence type="ECO:0000256" key="3">
    <source>
        <dbReference type="ARBA" id="ARBA00022840"/>
    </source>
</evidence>
<dbReference type="InterPro" id="IPR002698">
    <property type="entry name" value="FTHF_cligase"/>
</dbReference>
<keyword evidence="4" id="KW-0479">Metal-binding</keyword>
<keyword evidence="6" id="KW-1185">Reference proteome</keyword>
<evidence type="ECO:0000256" key="4">
    <source>
        <dbReference type="RuleBase" id="RU361279"/>
    </source>
</evidence>
<proteinExistence type="inferred from homology"/>
<dbReference type="Gene3D" id="3.40.50.10420">
    <property type="entry name" value="NagB/RpiA/CoA transferase-like"/>
    <property type="match status" value="1"/>
</dbReference>
<name>A0A843YE09_9RHOB</name>
<dbReference type="PANTHER" id="PTHR23407:SF1">
    <property type="entry name" value="5-FORMYLTETRAHYDROFOLATE CYCLO-LIGASE"/>
    <property type="match status" value="1"/>
</dbReference>
<keyword evidence="2 4" id="KW-0547">Nucleotide-binding</keyword>
<dbReference type="GO" id="GO:0035999">
    <property type="term" value="P:tetrahydrofolate interconversion"/>
    <property type="evidence" value="ECO:0007669"/>
    <property type="project" value="TreeGrafter"/>
</dbReference>
<gene>
    <name evidence="5" type="ORF">GFB49_04475</name>
</gene>
<comment type="cofactor">
    <cofactor evidence="4">
        <name>Mg(2+)</name>
        <dbReference type="ChEBI" id="CHEBI:18420"/>
    </cofactor>
</comment>
<dbReference type="AlphaFoldDB" id="A0A843YE09"/>
<dbReference type="Proteomes" id="UP000444174">
    <property type="component" value="Unassembled WGS sequence"/>
</dbReference>
<organism evidence="5 6">
    <name type="scientific">Tritonibacter litoralis</name>
    <dbReference type="NCBI Taxonomy" id="2662264"/>
    <lineage>
        <taxon>Bacteria</taxon>
        <taxon>Pseudomonadati</taxon>
        <taxon>Pseudomonadota</taxon>
        <taxon>Alphaproteobacteria</taxon>
        <taxon>Rhodobacterales</taxon>
        <taxon>Paracoccaceae</taxon>
        <taxon>Tritonibacter</taxon>
    </lineage>
</organism>
<protein>
    <recommendedName>
        <fullName evidence="4">5-formyltetrahydrofolate cyclo-ligase</fullName>
        <ecNumber evidence="4">6.3.3.2</ecNumber>
    </recommendedName>
</protein>
<dbReference type="SUPFAM" id="SSF100950">
    <property type="entry name" value="NagB/RpiA/CoA transferase-like"/>
    <property type="match status" value="1"/>
</dbReference>
<dbReference type="GO" id="GO:0030272">
    <property type="term" value="F:5-formyltetrahydrofolate cyclo-ligase activity"/>
    <property type="evidence" value="ECO:0007669"/>
    <property type="project" value="UniProtKB-EC"/>
</dbReference>
<evidence type="ECO:0000313" key="6">
    <source>
        <dbReference type="Proteomes" id="UP000444174"/>
    </source>
</evidence>
<dbReference type="InterPro" id="IPR037171">
    <property type="entry name" value="NagB/RpiA_transferase-like"/>
</dbReference>
<dbReference type="PANTHER" id="PTHR23407">
    <property type="entry name" value="ATPASE INHIBITOR/5-FORMYLTETRAHYDROFOLATE CYCLO-LIGASE"/>
    <property type="match status" value="1"/>
</dbReference>
<dbReference type="GO" id="GO:0009396">
    <property type="term" value="P:folic acid-containing compound biosynthetic process"/>
    <property type="evidence" value="ECO:0007669"/>
    <property type="project" value="TreeGrafter"/>
</dbReference>
<keyword evidence="3 4" id="KW-0067">ATP-binding</keyword>
<reference evidence="5 6" key="1">
    <citation type="submission" date="2019-10" db="EMBL/GenBank/DDBJ databases">
        <title>Epibacterium sp. nov., isolated from seawater.</title>
        <authorList>
            <person name="Zhang X."/>
            <person name="Li N."/>
        </authorList>
    </citation>
    <scope>NUCLEOTIDE SEQUENCE [LARGE SCALE GENOMIC DNA]</scope>
    <source>
        <strain evidence="5 6">SM1979</strain>
    </source>
</reference>
<comment type="similarity">
    <text evidence="1 4">Belongs to the 5-formyltetrahydrofolate cyclo-ligase family.</text>
</comment>
<dbReference type="GO" id="GO:0005524">
    <property type="term" value="F:ATP binding"/>
    <property type="evidence" value="ECO:0007669"/>
    <property type="project" value="UniProtKB-KW"/>
</dbReference>
<dbReference type="InterPro" id="IPR024185">
    <property type="entry name" value="FTHF_cligase-like_sf"/>
</dbReference>
<sequence>MTAKTALNAEKATARKEAFARRKVAHANRRPGVAGHLSEVLAGYRGVPLAGYMPIRTEITPLAAMAEAAAYGPVGVPVIQGEAMPLRFSRWEPDGPLRDGPFGAQVPLVDDFFDPEILIVPLVAFDTQGNRLGYGGGFYDRTLQALRAKRPTLAIGFAYAAQQGADLPLEPTDQPLDMIVTEAEVLDFTRSDR</sequence>
<keyword evidence="5" id="KW-0436">Ligase</keyword>
<dbReference type="EC" id="6.3.3.2" evidence="4"/>
<dbReference type="GO" id="GO:0046872">
    <property type="term" value="F:metal ion binding"/>
    <property type="evidence" value="ECO:0007669"/>
    <property type="project" value="UniProtKB-KW"/>
</dbReference>
<dbReference type="Pfam" id="PF01812">
    <property type="entry name" value="5-FTHF_cyc-lig"/>
    <property type="match status" value="1"/>
</dbReference>
<accession>A0A843YE09</accession>
<dbReference type="EMBL" id="WIBF01000002">
    <property type="protein sequence ID" value="MQQ07704.1"/>
    <property type="molecule type" value="Genomic_DNA"/>
</dbReference>
<comment type="caution">
    <text evidence="5">The sequence shown here is derived from an EMBL/GenBank/DDBJ whole genome shotgun (WGS) entry which is preliminary data.</text>
</comment>
<dbReference type="NCBIfam" id="TIGR02727">
    <property type="entry name" value="MTHFS_bact"/>
    <property type="match status" value="1"/>
</dbReference>
<evidence type="ECO:0000256" key="2">
    <source>
        <dbReference type="ARBA" id="ARBA00022741"/>
    </source>
</evidence>
<dbReference type="RefSeq" id="WP_153214627.1">
    <property type="nucleotide sequence ID" value="NZ_WIBF01000002.1"/>
</dbReference>
<keyword evidence="4" id="KW-0460">Magnesium</keyword>
<evidence type="ECO:0000256" key="1">
    <source>
        <dbReference type="ARBA" id="ARBA00010638"/>
    </source>
</evidence>
<comment type="catalytic activity">
    <reaction evidence="4">
        <text>(6S)-5-formyl-5,6,7,8-tetrahydrofolate + ATP = (6R)-5,10-methenyltetrahydrofolate + ADP + phosphate</text>
        <dbReference type="Rhea" id="RHEA:10488"/>
        <dbReference type="ChEBI" id="CHEBI:30616"/>
        <dbReference type="ChEBI" id="CHEBI:43474"/>
        <dbReference type="ChEBI" id="CHEBI:57455"/>
        <dbReference type="ChEBI" id="CHEBI:57457"/>
        <dbReference type="ChEBI" id="CHEBI:456216"/>
        <dbReference type="EC" id="6.3.3.2"/>
    </reaction>
</comment>
<evidence type="ECO:0000313" key="5">
    <source>
        <dbReference type="EMBL" id="MQQ07704.1"/>
    </source>
</evidence>